<dbReference type="OMA" id="THHRVDR"/>
<evidence type="ECO:0000313" key="4">
    <source>
        <dbReference type="EMBL" id="KAG8461518.1"/>
    </source>
</evidence>
<dbReference type="PANTHER" id="PTHR14580:SF0">
    <property type="entry name" value="MULTIPLE MYELOMA TUMOR-ASSOCIATED PROTEIN 2"/>
    <property type="match status" value="1"/>
</dbReference>
<dbReference type="PANTHER" id="PTHR14580">
    <property type="entry name" value="MULTIPLE MYELOMA TUMOR-ASSOCIATED PROTEIN 2 FAMILY MEMBER"/>
    <property type="match status" value="1"/>
</dbReference>
<keyword evidence="1" id="KW-0175">Coiled coil</keyword>
<evidence type="ECO:0000256" key="2">
    <source>
        <dbReference type="SAM" id="MobiDB-lite"/>
    </source>
</evidence>
<name>A0A8J5XD38_DIALT</name>
<dbReference type="Proteomes" id="UP000751190">
    <property type="component" value="Unassembled WGS sequence"/>
</dbReference>
<dbReference type="InterPro" id="IPR039207">
    <property type="entry name" value="MMTAG2-like"/>
</dbReference>
<organism evidence="4 5">
    <name type="scientific">Diacronema lutheri</name>
    <name type="common">Unicellular marine alga</name>
    <name type="synonym">Monochrysis lutheri</name>
    <dbReference type="NCBI Taxonomy" id="2081491"/>
    <lineage>
        <taxon>Eukaryota</taxon>
        <taxon>Haptista</taxon>
        <taxon>Haptophyta</taxon>
        <taxon>Pavlovophyceae</taxon>
        <taxon>Pavlovales</taxon>
        <taxon>Pavlovaceae</taxon>
        <taxon>Diacronema</taxon>
    </lineage>
</organism>
<dbReference type="Pfam" id="PF10159">
    <property type="entry name" value="MMtag"/>
    <property type="match status" value="1"/>
</dbReference>
<evidence type="ECO:0000313" key="5">
    <source>
        <dbReference type="Proteomes" id="UP000751190"/>
    </source>
</evidence>
<gene>
    <name evidence="4" type="ORF">KFE25_001122</name>
</gene>
<keyword evidence="5" id="KW-1185">Reference proteome</keyword>
<dbReference type="EMBL" id="JAGTXO010000025">
    <property type="protein sequence ID" value="KAG8461518.1"/>
    <property type="molecule type" value="Genomic_DNA"/>
</dbReference>
<comment type="caution">
    <text evidence="4">The sequence shown here is derived from an EMBL/GenBank/DDBJ whole genome shotgun (WGS) entry which is preliminary data.</text>
</comment>
<reference evidence="4" key="1">
    <citation type="submission" date="2021-05" db="EMBL/GenBank/DDBJ databases">
        <title>The genome of the haptophyte Pavlova lutheri (Diacronema luteri, Pavlovales) - a model for lipid biosynthesis in eukaryotic algae.</title>
        <authorList>
            <person name="Hulatt C.J."/>
            <person name="Posewitz M.C."/>
        </authorList>
    </citation>
    <scope>NUCLEOTIDE SEQUENCE</scope>
    <source>
        <strain evidence="4">NIVA-4/92</strain>
    </source>
</reference>
<feature type="region of interest" description="Disordered" evidence="2">
    <location>
        <begin position="107"/>
        <end position="270"/>
    </location>
</feature>
<dbReference type="AlphaFoldDB" id="A0A8J5XD38"/>
<dbReference type="OrthoDB" id="5390672at2759"/>
<feature type="compositionally biased region" description="Basic residues" evidence="2">
    <location>
        <begin position="245"/>
        <end position="270"/>
    </location>
</feature>
<evidence type="ECO:0000259" key="3">
    <source>
        <dbReference type="Pfam" id="PF10159"/>
    </source>
</evidence>
<feature type="compositionally biased region" description="Basic and acidic residues" evidence="2">
    <location>
        <begin position="136"/>
        <end position="161"/>
    </location>
</feature>
<feature type="compositionally biased region" description="Low complexity" evidence="2">
    <location>
        <begin position="189"/>
        <end position="206"/>
    </location>
</feature>
<proteinExistence type="predicted"/>
<protein>
    <recommendedName>
        <fullName evidence="3">Multiple myeloma tumor-associated protein 2-like N-terminal domain-containing protein</fullName>
    </recommendedName>
</protein>
<feature type="domain" description="Multiple myeloma tumor-associated protein 2-like N-terminal" evidence="3">
    <location>
        <begin position="9"/>
        <end position="88"/>
    </location>
</feature>
<dbReference type="InterPro" id="IPR019315">
    <property type="entry name" value="MMTA2_N"/>
</dbReference>
<accession>A0A8J5XD38</accession>
<sequence>MYDGPPRGGTRGGADQFKWEDVKNDKYRECYLGHSVKAPTGRWQQGRSLDWYAKSGSTLGLDEDLQALRRERDEVKRQEQEMMRQALGLAPVDTEREGLAPGEARELLRSAGAAGSGQHVADGLGFGGAGTARGAPARDAHGGVRFEPGERTLADVWRTREAAPPADASAPSMPGARMACAERAERARSPGSSSSSSSSSEGGSASSDERGARKRKLRAADDDRAGKRASTRGKDGKKRTSDKERKKRKKETRSRGKHKSKKRRHRRDAD</sequence>
<feature type="coiled-coil region" evidence="1">
    <location>
        <begin position="58"/>
        <end position="85"/>
    </location>
</feature>
<evidence type="ECO:0000256" key="1">
    <source>
        <dbReference type="SAM" id="Coils"/>
    </source>
</evidence>
<feature type="compositionally biased region" description="Basic and acidic residues" evidence="2">
    <location>
        <begin position="218"/>
        <end position="244"/>
    </location>
</feature>
<feature type="compositionally biased region" description="Low complexity" evidence="2">
    <location>
        <begin position="162"/>
        <end position="179"/>
    </location>
</feature>